<gene>
    <name evidence="2" type="ORF">E3U55_06100</name>
</gene>
<evidence type="ECO:0000313" key="2">
    <source>
        <dbReference type="EMBL" id="TFB22806.1"/>
    </source>
</evidence>
<accession>A0A4Y8IQ57</accession>
<sequence length="188" mass="22143">MKRLREQLKWLEKIIYFDEDDYLREKANDREVLQGLIDDAERVLNQTNDNDKLYFLFGTLGNLYRVKEEPKQAIQYLNQAFELAAPDSREEIITLIRLGEAYKYDNEHGQAFKLFERALLKCYETERGYLDFAFQHKGKCLMEVGRLSEAMEAFQGALAIRKNKGKQSLIYSTEQAINYLKKLGETYD</sequence>
<dbReference type="Pfam" id="PF13424">
    <property type="entry name" value="TPR_12"/>
    <property type="match status" value="1"/>
</dbReference>
<organism evidence="2 3">
    <name type="scientific">Filobacillus milosensis</name>
    <dbReference type="NCBI Taxonomy" id="94137"/>
    <lineage>
        <taxon>Bacteria</taxon>
        <taxon>Bacillati</taxon>
        <taxon>Bacillota</taxon>
        <taxon>Bacilli</taxon>
        <taxon>Bacillales</taxon>
        <taxon>Bacillaceae</taxon>
        <taxon>Filobacillus</taxon>
    </lineage>
</organism>
<evidence type="ECO:0000256" key="1">
    <source>
        <dbReference type="PROSITE-ProRule" id="PRU00339"/>
    </source>
</evidence>
<keyword evidence="3" id="KW-1185">Reference proteome</keyword>
<dbReference type="OrthoDB" id="1652507at2"/>
<name>A0A4Y8IQ57_9BACI</name>
<dbReference type="PROSITE" id="PS50005">
    <property type="entry name" value="TPR"/>
    <property type="match status" value="1"/>
</dbReference>
<comment type="caution">
    <text evidence="2">The sequence shown here is derived from an EMBL/GenBank/DDBJ whole genome shotgun (WGS) entry which is preliminary data.</text>
</comment>
<dbReference type="Proteomes" id="UP000297975">
    <property type="component" value="Unassembled WGS sequence"/>
</dbReference>
<dbReference type="InterPro" id="IPR019734">
    <property type="entry name" value="TPR_rpt"/>
</dbReference>
<proteinExistence type="predicted"/>
<dbReference type="SUPFAM" id="SSF48452">
    <property type="entry name" value="TPR-like"/>
    <property type="match status" value="1"/>
</dbReference>
<dbReference type="RefSeq" id="WP_134339532.1">
    <property type="nucleotide sequence ID" value="NZ_SOPW01000005.1"/>
</dbReference>
<dbReference type="EMBL" id="SOPW01000005">
    <property type="protein sequence ID" value="TFB22806.1"/>
    <property type="molecule type" value="Genomic_DNA"/>
</dbReference>
<protein>
    <submittedName>
        <fullName evidence="2">Tetratricopeptide repeat protein</fullName>
    </submittedName>
</protein>
<dbReference type="Pfam" id="PF13181">
    <property type="entry name" value="TPR_8"/>
    <property type="match status" value="1"/>
</dbReference>
<dbReference type="InterPro" id="IPR011990">
    <property type="entry name" value="TPR-like_helical_dom_sf"/>
</dbReference>
<reference evidence="2 3" key="1">
    <citation type="submission" date="2019-03" db="EMBL/GenBank/DDBJ databases">
        <authorList>
            <person name="He R.-H."/>
        </authorList>
    </citation>
    <scope>NUCLEOTIDE SEQUENCE [LARGE SCALE GENOMIC DNA]</scope>
    <source>
        <strain evidence="3">SH 714</strain>
    </source>
</reference>
<dbReference type="AlphaFoldDB" id="A0A4Y8IQ57"/>
<evidence type="ECO:0000313" key="3">
    <source>
        <dbReference type="Proteomes" id="UP000297975"/>
    </source>
</evidence>
<keyword evidence="1" id="KW-0802">TPR repeat</keyword>
<dbReference type="Gene3D" id="1.25.40.10">
    <property type="entry name" value="Tetratricopeptide repeat domain"/>
    <property type="match status" value="1"/>
</dbReference>
<dbReference type="SMART" id="SM00028">
    <property type="entry name" value="TPR"/>
    <property type="match status" value="3"/>
</dbReference>
<feature type="repeat" description="TPR" evidence="1">
    <location>
        <begin position="131"/>
        <end position="164"/>
    </location>
</feature>